<dbReference type="GO" id="GO:0016616">
    <property type="term" value="F:oxidoreductase activity, acting on the CH-OH group of donors, NAD or NADP as acceptor"/>
    <property type="evidence" value="ECO:0007669"/>
    <property type="project" value="UniProtKB-ARBA"/>
</dbReference>
<dbReference type="HOGENOM" id="CLU_010194_1_0_5"/>
<dbReference type="InterPro" id="IPR002347">
    <property type="entry name" value="SDR_fam"/>
</dbReference>
<dbReference type="EMBL" id="CP000248">
    <property type="protein sequence ID" value="ABD26000.1"/>
    <property type="molecule type" value="Genomic_DNA"/>
</dbReference>
<gene>
    <name evidence="4" type="ordered locus">Saro_1560</name>
</gene>
<dbReference type="InterPro" id="IPR057326">
    <property type="entry name" value="KR_dom"/>
</dbReference>
<dbReference type="PRINTS" id="PR00081">
    <property type="entry name" value="GDHRDH"/>
</dbReference>
<name>Q2G823_NOVAD</name>
<dbReference type="eggNOG" id="COG1028">
    <property type="taxonomic scope" value="Bacteria"/>
</dbReference>
<organism evidence="4 5">
    <name type="scientific">Novosphingobium aromaticivorans (strain ATCC 700278 / DSM 12444 / CCUG 56034 / CIP 105152 / NBRC 16084 / F199)</name>
    <dbReference type="NCBI Taxonomy" id="279238"/>
    <lineage>
        <taxon>Bacteria</taxon>
        <taxon>Pseudomonadati</taxon>
        <taxon>Pseudomonadota</taxon>
        <taxon>Alphaproteobacteria</taxon>
        <taxon>Sphingomonadales</taxon>
        <taxon>Sphingomonadaceae</taxon>
        <taxon>Novosphingobium</taxon>
    </lineage>
</organism>
<evidence type="ECO:0000256" key="1">
    <source>
        <dbReference type="ARBA" id="ARBA00006484"/>
    </source>
</evidence>
<dbReference type="STRING" id="279238.Saro_1560"/>
<accession>Q2G823</accession>
<dbReference type="AlphaFoldDB" id="Q2G823"/>
<dbReference type="PRINTS" id="PR00080">
    <property type="entry name" value="SDRFAMILY"/>
</dbReference>
<dbReference type="Proteomes" id="UP000009134">
    <property type="component" value="Chromosome"/>
</dbReference>
<evidence type="ECO:0000313" key="5">
    <source>
        <dbReference type="Proteomes" id="UP000009134"/>
    </source>
</evidence>
<dbReference type="SUPFAM" id="SSF51735">
    <property type="entry name" value="NAD(P)-binding Rossmann-fold domains"/>
    <property type="match status" value="1"/>
</dbReference>
<dbReference type="InterPro" id="IPR036291">
    <property type="entry name" value="NAD(P)-bd_dom_sf"/>
</dbReference>
<keyword evidence="2" id="KW-0560">Oxidoreductase</keyword>
<dbReference type="Pfam" id="PF13561">
    <property type="entry name" value="adh_short_C2"/>
    <property type="match status" value="1"/>
</dbReference>
<dbReference type="PANTHER" id="PTHR42760">
    <property type="entry name" value="SHORT-CHAIN DEHYDROGENASES/REDUCTASES FAMILY MEMBER"/>
    <property type="match status" value="1"/>
</dbReference>
<evidence type="ECO:0000259" key="3">
    <source>
        <dbReference type="SMART" id="SM00822"/>
    </source>
</evidence>
<protein>
    <submittedName>
        <fullName evidence="4">Short-chain dehydrogenase/reductase SDR</fullName>
    </submittedName>
</protein>
<feature type="domain" description="Ketoreductase" evidence="3">
    <location>
        <begin position="16"/>
        <end position="191"/>
    </location>
</feature>
<dbReference type="KEGG" id="nar:Saro_1560"/>
<evidence type="ECO:0000313" key="4">
    <source>
        <dbReference type="EMBL" id="ABD26000.1"/>
    </source>
</evidence>
<dbReference type="Gene3D" id="3.40.50.720">
    <property type="entry name" value="NAD(P)-binding Rossmann-like Domain"/>
    <property type="match status" value="1"/>
</dbReference>
<dbReference type="FunFam" id="3.40.50.720:FF:000084">
    <property type="entry name" value="Short-chain dehydrogenase reductase"/>
    <property type="match status" value="1"/>
</dbReference>
<evidence type="ECO:0000256" key="2">
    <source>
        <dbReference type="ARBA" id="ARBA00023002"/>
    </source>
</evidence>
<dbReference type="CDD" id="cd05233">
    <property type="entry name" value="SDR_c"/>
    <property type="match status" value="1"/>
</dbReference>
<dbReference type="NCBIfam" id="NF005559">
    <property type="entry name" value="PRK07231.1"/>
    <property type="match status" value="1"/>
</dbReference>
<dbReference type="SMART" id="SM00822">
    <property type="entry name" value="PKS_KR"/>
    <property type="match status" value="1"/>
</dbReference>
<dbReference type="PANTHER" id="PTHR42760:SF133">
    <property type="entry name" value="3-OXOACYL-[ACYL-CARRIER-PROTEIN] REDUCTASE"/>
    <property type="match status" value="1"/>
</dbReference>
<proteinExistence type="inferred from homology"/>
<sequence length="257" mass="26014">MDTGLAKQTAGELEGKVAIVTGASRGLGKAIAALYAAEGAHVALVDLKQHWAEAAATEIGNGAIGLGADVSDRAALTAAIDEAAARFGKIDVLVNNAMWNSYDLIADITPEIFARMTGVGLGGIVWGIQAVLPHMPESGGAIVNIGSMAGRLGSAGALLYAAVKAGVDGLTRSASVELGPRSIRVNAIAPSTVATEGVKAILTPEQFESRVGQTPLGRLGEIDDIAQAALWLAGARSGFVTGQSLAVDGGLGHTLRR</sequence>
<reference evidence="5" key="1">
    <citation type="submission" date="2006-01" db="EMBL/GenBank/DDBJ databases">
        <title>Complete sequence of Novosphingobium aromaticivorans DSM 12444.</title>
        <authorList>
            <consortium name="US DOE Joint Genome Institute"/>
            <person name="Copeland A."/>
            <person name="Lucas S."/>
            <person name="Lapidus A."/>
            <person name="Barry K."/>
            <person name="Detter J.C."/>
            <person name="Glavina T."/>
            <person name="Hammon N."/>
            <person name="Israni S."/>
            <person name="Pitluck S."/>
            <person name="Chain P."/>
            <person name="Malfatti S."/>
            <person name="Shin M."/>
            <person name="Vergez L."/>
            <person name="Schmutz J."/>
            <person name="Larimer F."/>
            <person name="Land M."/>
            <person name="Kyrpides N."/>
            <person name="Ivanova N."/>
            <person name="Fredrickson J."/>
            <person name="Balkwill D."/>
            <person name="Romine M.F."/>
            <person name="Richardson P."/>
        </authorList>
    </citation>
    <scope>NUCLEOTIDE SEQUENCE [LARGE SCALE GENOMIC DNA]</scope>
    <source>
        <strain evidence="5">ATCC 700278 / DSM 12444 / CCUG 56034 / CIP 105152 / NBRC 16084 / F199</strain>
    </source>
</reference>
<keyword evidence="5" id="KW-1185">Reference proteome</keyword>
<dbReference type="RefSeq" id="WP_011445210.1">
    <property type="nucleotide sequence ID" value="NC_007794.1"/>
</dbReference>
<comment type="similarity">
    <text evidence="1">Belongs to the short-chain dehydrogenases/reductases (SDR) family.</text>
</comment>